<dbReference type="GO" id="GO:0030572">
    <property type="term" value="F:phosphatidyltransferase activity"/>
    <property type="evidence" value="ECO:0007669"/>
    <property type="project" value="UniProtKB-ARBA"/>
</dbReference>
<dbReference type="PANTHER" id="PTHR21248:SF12">
    <property type="entry name" value="CARDIOLIPIN SYNTHASE C"/>
    <property type="match status" value="1"/>
</dbReference>
<dbReference type="InterPro" id="IPR001736">
    <property type="entry name" value="PLipase_D/transphosphatidylase"/>
</dbReference>
<dbReference type="OrthoDB" id="9814092at2"/>
<dbReference type="GO" id="GO:0005576">
    <property type="term" value="C:extracellular region"/>
    <property type="evidence" value="ECO:0007669"/>
    <property type="project" value="UniProtKB-SubCell"/>
</dbReference>
<dbReference type="PROSITE" id="PS50035">
    <property type="entry name" value="PLD"/>
    <property type="match status" value="2"/>
</dbReference>
<dbReference type="RefSeq" id="WP_127612052.1">
    <property type="nucleotide sequence ID" value="NZ_RXOL01000002.1"/>
</dbReference>
<dbReference type="GO" id="GO:0032049">
    <property type="term" value="P:cardiolipin biosynthetic process"/>
    <property type="evidence" value="ECO:0007669"/>
    <property type="project" value="UniProtKB-ARBA"/>
</dbReference>
<sequence>MLETVKTLDPAEMRDPAYCDPPPFSVEAQGQKLRFYPAGQDRLDALIELIESARTTLKLCFYIFAEDATAVRVRDALTEAALRGVEVKLIIDGFGAAATDEFFATFKIAGGQYWRFSARWSQRYLIRNHQKMVIVDGVRAMVGGFNIEDDYFKSPQESGWNDLGLVLEGSLVEALDRWFAKLEGWLSHPKAQWRSIRRIVREWDPGSETARMLVGGPTRGLSTWARCVSEDLMRGERLDMMMAYFSPPKRLVRRIARIAAKGQTRLLMAGKSDNGATIGATRALYRPLLKRGARIWEFVPCKLHTKLIVLDDKVYVGSANFDMRSLYINLELMLVIEDAALAAKMREFIGQHLDASLEVTPEVHRARATWWNRLRWQLSWFLVGVVDYSVSRKLNLGL</sequence>
<keyword evidence="4" id="KW-0964">Secreted</keyword>
<evidence type="ECO:0000256" key="2">
    <source>
        <dbReference type="ARBA" id="ARBA00004613"/>
    </source>
</evidence>
<name>A0A437GZ39_9SPHN</name>
<dbReference type="Proteomes" id="UP000283003">
    <property type="component" value="Unassembled WGS sequence"/>
</dbReference>
<dbReference type="SMART" id="SM00155">
    <property type="entry name" value="PLDc"/>
    <property type="match status" value="2"/>
</dbReference>
<evidence type="ECO:0000256" key="1">
    <source>
        <dbReference type="ARBA" id="ARBA00003145"/>
    </source>
</evidence>
<accession>A0A437GZ39</accession>
<evidence type="ECO:0000256" key="5">
    <source>
        <dbReference type="ARBA" id="ARBA00029594"/>
    </source>
</evidence>
<comment type="function">
    <text evidence="1">Could be a virulence factor.</text>
</comment>
<dbReference type="Gene3D" id="3.30.870.10">
    <property type="entry name" value="Endonuclease Chain A"/>
    <property type="match status" value="2"/>
</dbReference>
<keyword evidence="8" id="KW-1185">Reference proteome</keyword>
<evidence type="ECO:0000256" key="3">
    <source>
        <dbReference type="ARBA" id="ARBA00018392"/>
    </source>
</evidence>
<dbReference type="PANTHER" id="PTHR21248">
    <property type="entry name" value="CARDIOLIPIN SYNTHASE"/>
    <property type="match status" value="1"/>
</dbReference>
<comment type="caution">
    <text evidence="7">The sequence shown here is derived from an EMBL/GenBank/DDBJ whole genome shotgun (WGS) entry which is preliminary data.</text>
</comment>
<protein>
    <recommendedName>
        <fullName evidence="3">Phospholipase D</fullName>
    </recommendedName>
    <alternativeName>
        <fullName evidence="5">Choline phosphatase</fullName>
    </alternativeName>
</protein>
<feature type="domain" description="PLD phosphodiesterase" evidence="6">
    <location>
        <begin position="303"/>
        <end position="325"/>
    </location>
</feature>
<feature type="domain" description="PLD phosphodiesterase" evidence="6">
    <location>
        <begin position="124"/>
        <end position="151"/>
    </location>
</feature>
<evidence type="ECO:0000313" key="7">
    <source>
        <dbReference type="EMBL" id="RVQ67545.1"/>
    </source>
</evidence>
<reference evidence="7 8" key="1">
    <citation type="submission" date="2018-12" db="EMBL/GenBank/DDBJ databases">
        <title>Croceicoccus ponticola sp. nov., a lipolytic bacterium isolated from seawater.</title>
        <authorList>
            <person name="Yoon J.-H."/>
        </authorList>
    </citation>
    <scope>NUCLEOTIDE SEQUENCE [LARGE SCALE GENOMIC DNA]</scope>
    <source>
        <strain evidence="7 8">GM-16</strain>
    </source>
</reference>
<proteinExistence type="predicted"/>
<dbReference type="InterPro" id="IPR025202">
    <property type="entry name" value="PLD-like_dom"/>
</dbReference>
<dbReference type="AlphaFoldDB" id="A0A437GZ39"/>
<organism evidence="7 8">
    <name type="scientific">Croceicoccus ponticola</name>
    <dbReference type="NCBI Taxonomy" id="2217664"/>
    <lineage>
        <taxon>Bacteria</taxon>
        <taxon>Pseudomonadati</taxon>
        <taxon>Pseudomonadota</taxon>
        <taxon>Alphaproteobacteria</taxon>
        <taxon>Sphingomonadales</taxon>
        <taxon>Erythrobacteraceae</taxon>
        <taxon>Croceicoccus</taxon>
    </lineage>
</organism>
<evidence type="ECO:0000259" key="6">
    <source>
        <dbReference type="PROSITE" id="PS50035"/>
    </source>
</evidence>
<dbReference type="CDD" id="cd09110">
    <property type="entry name" value="PLDc_CLS_1"/>
    <property type="match status" value="1"/>
</dbReference>
<dbReference type="Pfam" id="PF13091">
    <property type="entry name" value="PLDc_2"/>
    <property type="match status" value="2"/>
</dbReference>
<comment type="subcellular location">
    <subcellularLocation>
        <location evidence="2">Secreted</location>
    </subcellularLocation>
</comment>
<dbReference type="EMBL" id="RXOL01000002">
    <property type="protein sequence ID" value="RVQ67545.1"/>
    <property type="molecule type" value="Genomic_DNA"/>
</dbReference>
<evidence type="ECO:0000313" key="8">
    <source>
        <dbReference type="Proteomes" id="UP000283003"/>
    </source>
</evidence>
<gene>
    <name evidence="7" type="ORF">EKN06_06205</name>
</gene>
<dbReference type="CDD" id="cd09159">
    <property type="entry name" value="PLDc_ybhO_like_2"/>
    <property type="match status" value="1"/>
</dbReference>
<dbReference type="SUPFAM" id="SSF56024">
    <property type="entry name" value="Phospholipase D/nuclease"/>
    <property type="match status" value="2"/>
</dbReference>
<evidence type="ECO:0000256" key="4">
    <source>
        <dbReference type="ARBA" id="ARBA00022525"/>
    </source>
</evidence>